<organism evidence="1 2">
    <name type="scientific">Brevibacillus fulvus</name>
    <dbReference type="NCBI Taxonomy" id="1125967"/>
    <lineage>
        <taxon>Bacteria</taxon>
        <taxon>Bacillati</taxon>
        <taxon>Bacillota</taxon>
        <taxon>Bacilli</taxon>
        <taxon>Bacillales</taxon>
        <taxon>Paenibacillaceae</taxon>
        <taxon>Brevibacillus</taxon>
    </lineage>
</organism>
<protein>
    <submittedName>
        <fullName evidence="1">Capsule biosynthesis phosphatase</fullName>
    </submittedName>
</protein>
<dbReference type="EMBL" id="JAFBEB010000003">
    <property type="protein sequence ID" value="MBM7589649.1"/>
    <property type="molecule type" value="Genomic_DNA"/>
</dbReference>
<keyword evidence="2" id="KW-1185">Reference proteome</keyword>
<dbReference type="AlphaFoldDB" id="A0A938XZB2"/>
<comment type="caution">
    <text evidence="1">The sequence shown here is derived from an EMBL/GenBank/DDBJ whole genome shotgun (WGS) entry which is preliminary data.</text>
</comment>
<dbReference type="RefSeq" id="WP_204517372.1">
    <property type="nucleotide sequence ID" value="NZ_BAABIN010000038.1"/>
</dbReference>
<dbReference type="SUPFAM" id="SSF56784">
    <property type="entry name" value="HAD-like"/>
    <property type="match status" value="1"/>
</dbReference>
<reference evidence="1" key="1">
    <citation type="submission" date="2021-01" db="EMBL/GenBank/DDBJ databases">
        <title>Genomic Encyclopedia of Type Strains, Phase IV (KMG-IV): sequencing the most valuable type-strain genomes for metagenomic binning, comparative biology and taxonomic classification.</title>
        <authorList>
            <person name="Goeker M."/>
        </authorList>
    </citation>
    <scope>NUCLEOTIDE SEQUENCE</scope>
    <source>
        <strain evidence="1">DSM 25523</strain>
    </source>
</reference>
<gene>
    <name evidence="1" type="ORF">JOD01_001249</name>
</gene>
<accession>A0A938XZB2</accession>
<name>A0A938XZB2_9BACL</name>
<evidence type="ECO:0000313" key="1">
    <source>
        <dbReference type="EMBL" id="MBM7589649.1"/>
    </source>
</evidence>
<evidence type="ECO:0000313" key="2">
    <source>
        <dbReference type="Proteomes" id="UP000717624"/>
    </source>
</evidence>
<sequence length="119" mass="13306">MRIVVDLDGTICRLKQGGESYGEVLPIPGAAEALRQLKQEGHEIIIYTARSMRTEGGNAGKVIANVGKTTLEWLAQHQIEYDEIVFGKPYGQVYIDDLAISFTNWQEVLRKLRREEGSG</sequence>
<dbReference type="InterPro" id="IPR036412">
    <property type="entry name" value="HAD-like_sf"/>
</dbReference>
<proteinExistence type="predicted"/>
<dbReference type="Proteomes" id="UP000717624">
    <property type="component" value="Unassembled WGS sequence"/>
</dbReference>
<dbReference type="InterPro" id="IPR023214">
    <property type="entry name" value="HAD_sf"/>
</dbReference>
<dbReference type="Gene3D" id="3.40.50.1000">
    <property type="entry name" value="HAD superfamily/HAD-like"/>
    <property type="match status" value="1"/>
</dbReference>
<dbReference type="Pfam" id="PF08282">
    <property type="entry name" value="Hydrolase_3"/>
    <property type="match status" value="1"/>
</dbReference>